<evidence type="ECO:0000313" key="5">
    <source>
        <dbReference type="EMBL" id="QQZ02678.1"/>
    </source>
</evidence>
<dbReference type="GO" id="GO:0004553">
    <property type="term" value="F:hydrolase activity, hydrolyzing O-glycosyl compounds"/>
    <property type="evidence" value="ECO:0007669"/>
    <property type="project" value="InterPro"/>
</dbReference>
<keyword evidence="1 5" id="KW-0378">Hydrolase</keyword>
<name>A0A7U1GJT5_9ZZZZ</name>
<keyword evidence="5" id="KW-0858">Xylan degradation</keyword>
<protein>
    <submittedName>
        <fullName evidence="5">1,4-beta-xylanase</fullName>
    </submittedName>
</protein>
<sequence>MKFQVFRDGKAVNDFSLSGAYLFGTDGISIRRAKIVFSDGCVECIRPNPETAGLALLWPIEDFGKILLPTTCLPDRERPYILNVELARAKLMQITNRREDWSFFDNVEGLEEIAKQSQDLFVRAIQCIKDASKASQLADASLRKATIYSEKLAVRQGKSLFDKRRKSPGFGRGCMGCRVDPNLLAKPQYMDRLLESFASVTLPINWARVEPRQGHFDFSLIDSCMAILNHKKLVISAGPLLRFTEDQIPEWLLQSGAGFEKMRELAYQFVSKVVARYAQVVHRWYVISGLNAYNQFNFNFEQILEMTRAANMAVRAAGSRAVRIVEVSSPWGEYYATTPSSIPPFVYMDMVVQSGTSFDAFGLQVRFGKDESGLHLRDMMQISSILDCFALIAKPLYVTDVEIPSKQGKGKFDAEHAGVWHRRWDQGHQGQWLERFYRVAMSKPFVEAVNYGSLADGDGGAIAHSGLLTQDLEPKESLEVLKKMHLSVLRR</sequence>
<keyword evidence="5" id="KW-0326">Glycosidase</keyword>
<evidence type="ECO:0000259" key="4">
    <source>
        <dbReference type="Pfam" id="PF00331"/>
    </source>
</evidence>
<dbReference type="GO" id="GO:0045493">
    <property type="term" value="P:xylan catabolic process"/>
    <property type="evidence" value="ECO:0007669"/>
    <property type="project" value="UniProtKB-KW"/>
</dbReference>
<evidence type="ECO:0000256" key="1">
    <source>
        <dbReference type="ARBA" id="ARBA00022801"/>
    </source>
</evidence>
<evidence type="ECO:0000256" key="3">
    <source>
        <dbReference type="ARBA" id="ARBA00023326"/>
    </source>
</evidence>
<feature type="domain" description="GH10" evidence="4">
    <location>
        <begin position="174"/>
        <end position="287"/>
    </location>
</feature>
<reference evidence="5" key="1">
    <citation type="journal article" date="2021" name="AMB Express">
        <title>Characterization of efficient xylanases from industrial-scale pulp and paper wastewater treatment microbiota.</title>
        <authorList>
            <person name="Wang J."/>
            <person name="Liang J."/>
            <person name="Li Y."/>
            <person name="Tian L."/>
            <person name="Wei Y."/>
        </authorList>
    </citation>
    <scope>NUCLEOTIDE SEQUENCE</scope>
</reference>
<accession>A0A7U1GJT5</accession>
<organism evidence="5">
    <name type="scientific">uncultured microorganism</name>
    <dbReference type="NCBI Taxonomy" id="358574"/>
    <lineage>
        <taxon>unclassified sequences</taxon>
        <taxon>environmental samples</taxon>
    </lineage>
</organism>
<keyword evidence="2" id="KW-0119">Carbohydrate metabolism</keyword>
<dbReference type="InterPro" id="IPR001000">
    <property type="entry name" value="GH10_dom"/>
</dbReference>
<dbReference type="SUPFAM" id="SSF51445">
    <property type="entry name" value="(Trans)glycosidases"/>
    <property type="match status" value="1"/>
</dbReference>
<dbReference type="AlphaFoldDB" id="A0A7U1GJT5"/>
<keyword evidence="3" id="KW-0624">Polysaccharide degradation</keyword>
<evidence type="ECO:0000256" key="2">
    <source>
        <dbReference type="ARBA" id="ARBA00023277"/>
    </source>
</evidence>
<dbReference type="Pfam" id="PF00331">
    <property type="entry name" value="Glyco_hydro_10"/>
    <property type="match status" value="1"/>
</dbReference>
<dbReference type="EMBL" id="MW124420">
    <property type="protein sequence ID" value="QQZ02678.1"/>
    <property type="molecule type" value="Genomic_DNA"/>
</dbReference>
<proteinExistence type="predicted"/>
<dbReference type="Gene3D" id="3.20.20.80">
    <property type="entry name" value="Glycosidases"/>
    <property type="match status" value="1"/>
</dbReference>
<dbReference type="InterPro" id="IPR017853">
    <property type="entry name" value="GH"/>
</dbReference>